<evidence type="ECO:0000256" key="2">
    <source>
        <dbReference type="SAM" id="MobiDB-lite"/>
    </source>
</evidence>
<dbReference type="InterPro" id="IPR007312">
    <property type="entry name" value="Phosphoesterase"/>
</dbReference>
<evidence type="ECO:0000313" key="5">
    <source>
        <dbReference type="Proteomes" id="UP001230188"/>
    </source>
</evidence>
<reference evidence="4" key="1">
    <citation type="submission" date="2023-01" db="EMBL/GenBank/DDBJ databases">
        <title>Metagenome sequencing of chrysophaentin producing Chrysophaeum taylorii.</title>
        <authorList>
            <person name="Davison J."/>
            <person name="Bewley C."/>
        </authorList>
    </citation>
    <scope>NUCLEOTIDE SEQUENCE</scope>
    <source>
        <strain evidence="4">NIES-1699</strain>
    </source>
</reference>
<sequence>MLRLLLLIALTTTTTTTRGGDSDLLEEYTAEFLEMGRRGAFGRVEPIYPTPPRQNLIDHFVVLFMENHPAENMFACMDLPGFDSNNFVPYDEAYPDFGINITCGADYACDSAPNYDKFFSKFEAKDMLRAYEYPYANQSDLYSFIHGLRKNSTAVRLFSREQLPVKAAVADSFGVFNKLFTAVPGPSSPNHLFAQSGTSCGMRDNQLYSDCGGQNVSFPQKTIYDSMREHNVSFAFFLNSTCGLDGTPCEGEDPITDDSASAINTPDVAMEGVARYVEAFESQTVFYERAANGTLPEFSWINPPLQACDHPCYDVAKGERLLKDVYEALRSGPKWNETLFLVAYDDAGGFYDSVVPPYEGVPADDAPCNLQGRCGEQLPFDFRRLGLRSAAMLISPLVNHSIIQEPRQGPSNTSQFELTSIPATIKNLFNLSSFLTKRDAWAGSFHELLNANPRTDTPLHLPDAPDPQAPWDPPPAAAPTTPGHCSSWDGASEESKCNFDEPSLKQRRNLRLFSKLTQTPEPDVDAMSRSEADTWLAARWQDWLRSQNPVVDFL</sequence>
<protein>
    <recommendedName>
        <fullName evidence="6">Phosphoesterase</fullName>
    </recommendedName>
</protein>
<evidence type="ECO:0008006" key="6">
    <source>
        <dbReference type="Google" id="ProtNLM"/>
    </source>
</evidence>
<feature type="compositionally biased region" description="Pro residues" evidence="2">
    <location>
        <begin position="464"/>
        <end position="477"/>
    </location>
</feature>
<evidence type="ECO:0000313" key="4">
    <source>
        <dbReference type="EMBL" id="KAJ8599814.1"/>
    </source>
</evidence>
<dbReference type="GO" id="GO:0009395">
    <property type="term" value="P:phospholipid catabolic process"/>
    <property type="evidence" value="ECO:0007669"/>
    <property type="project" value="TreeGrafter"/>
</dbReference>
<gene>
    <name evidence="4" type="ORF">CTAYLR_004013</name>
</gene>
<proteinExistence type="predicted"/>
<dbReference type="AlphaFoldDB" id="A0AAD7U8I3"/>
<accession>A0AAD7U8I3</accession>
<name>A0AAD7U8I3_9STRA</name>
<dbReference type="Proteomes" id="UP001230188">
    <property type="component" value="Unassembled WGS sequence"/>
</dbReference>
<dbReference type="PANTHER" id="PTHR31956">
    <property type="entry name" value="NON-SPECIFIC PHOSPHOLIPASE C4-RELATED"/>
    <property type="match status" value="1"/>
</dbReference>
<keyword evidence="3" id="KW-0732">Signal</keyword>
<dbReference type="Gene3D" id="3.40.720.10">
    <property type="entry name" value="Alkaline Phosphatase, subunit A"/>
    <property type="match status" value="2"/>
</dbReference>
<evidence type="ECO:0000256" key="3">
    <source>
        <dbReference type="SAM" id="SignalP"/>
    </source>
</evidence>
<keyword evidence="5" id="KW-1185">Reference proteome</keyword>
<dbReference type="EMBL" id="JAQMWT010000544">
    <property type="protein sequence ID" value="KAJ8599814.1"/>
    <property type="molecule type" value="Genomic_DNA"/>
</dbReference>
<comment type="caution">
    <text evidence="4">The sequence shown here is derived from an EMBL/GenBank/DDBJ whole genome shotgun (WGS) entry which is preliminary data.</text>
</comment>
<feature type="region of interest" description="Disordered" evidence="2">
    <location>
        <begin position="453"/>
        <end position="502"/>
    </location>
</feature>
<feature type="chain" id="PRO_5042067627" description="Phosphoesterase" evidence="3">
    <location>
        <begin position="20"/>
        <end position="554"/>
    </location>
</feature>
<organism evidence="4 5">
    <name type="scientific">Chrysophaeum taylorii</name>
    <dbReference type="NCBI Taxonomy" id="2483200"/>
    <lineage>
        <taxon>Eukaryota</taxon>
        <taxon>Sar</taxon>
        <taxon>Stramenopiles</taxon>
        <taxon>Ochrophyta</taxon>
        <taxon>Pelagophyceae</taxon>
        <taxon>Pelagomonadales</taxon>
        <taxon>Pelagomonadaceae</taxon>
        <taxon>Chrysophaeum</taxon>
    </lineage>
</organism>
<keyword evidence="1" id="KW-0378">Hydrolase</keyword>
<dbReference type="InterPro" id="IPR017850">
    <property type="entry name" value="Alkaline_phosphatase_core_sf"/>
</dbReference>
<feature type="signal peptide" evidence="3">
    <location>
        <begin position="1"/>
        <end position="19"/>
    </location>
</feature>
<dbReference type="PANTHER" id="PTHR31956:SF1">
    <property type="entry name" value="NON-SPECIFIC PHOSPHOLIPASE C1"/>
    <property type="match status" value="1"/>
</dbReference>
<feature type="compositionally biased region" description="Basic and acidic residues" evidence="2">
    <location>
        <begin position="493"/>
        <end position="502"/>
    </location>
</feature>
<evidence type="ECO:0000256" key="1">
    <source>
        <dbReference type="ARBA" id="ARBA00022801"/>
    </source>
</evidence>
<dbReference type="GO" id="GO:0042578">
    <property type="term" value="F:phosphoric ester hydrolase activity"/>
    <property type="evidence" value="ECO:0007669"/>
    <property type="project" value="UniProtKB-ARBA"/>
</dbReference>
<dbReference type="Pfam" id="PF04185">
    <property type="entry name" value="Phosphoesterase"/>
    <property type="match status" value="1"/>
</dbReference>